<dbReference type="Proteomes" id="UP000070412">
    <property type="component" value="Unassembled WGS sequence"/>
</dbReference>
<dbReference type="AlphaFoldDB" id="A0A132AGL4"/>
<dbReference type="NCBIfam" id="TIGR00310">
    <property type="entry name" value="ZPR1_znf"/>
    <property type="match status" value="2"/>
</dbReference>
<sequence>MTEQIFKNIQQTTEECDVTKIEDCYCVNCGEDKGTTRMLLTEIPFFREVVIMSFDCPQCNYHNNELKPAQTIASKGVRYELKIENQKDLTRQLVKTEWAHLKIPEIEFEIKQQNGLVTTIEGILERAITGLKQTYMVDDENGVVSNDVIGIDVKQNEKIKSFIDEMISLKQGLKKFTFIIEDISGNSFIENFLAPNPDPQLSVSHFIRTIDEDRILGIYENDDDENGDSTIDKENLRQETLRFQTNCSNCNSPCFTNMKVTSIPHFEDIIVMATNCEVCGWRTNEIKPGAGIKPKGIKITIEIKNSKDLDKEVVRSDTCNIFVPELNLSLHSSGSGRYTTVQGLGLNMIEDLLNTNPFFEGDSTREEIREQIENLKSRLQNMIGLTLILDDPCGNTYVEDANKIEHYERTWEQNEEFGLNDMKTDAEQNKEL</sequence>
<dbReference type="InterPro" id="IPR042451">
    <property type="entry name" value="ZPR1_A/B_dom"/>
</dbReference>
<organism evidence="7 10">
    <name type="scientific">Sarcoptes scabiei</name>
    <name type="common">Itch mite</name>
    <name type="synonym">Acarus scabiei</name>
    <dbReference type="NCBI Taxonomy" id="52283"/>
    <lineage>
        <taxon>Eukaryota</taxon>
        <taxon>Metazoa</taxon>
        <taxon>Ecdysozoa</taxon>
        <taxon>Arthropoda</taxon>
        <taxon>Chelicerata</taxon>
        <taxon>Arachnida</taxon>
        <taxon>Acari</taxon>
        <taxon>Acariformes</taxon>
        <taxon>Sarcoptiformes</taxon>
        <taxon>Astigmata</taxon>
        <taxon>Psoroptidia</taxon>
        <taxon>Sarcoptoidea</taxon>
        <taxon>Sarcoptidae</taxon>
        <taxon>Sarcoptinae</taxon>
        <taxon>Sarcoptes</taxon>
    </lineage>
</organism>
<evidence type="ECO:0000256" key="1">
    <source>
        <dbReference type="ARBA" id="ARBA00008354"/>
    </source>
</evidence>
<dbReference type="EMBL" id="WVUK01000066">
    <property type="protein sequence ID" value="KAF7488134.1"/>
    <property type="molecule type" value="Genomic_DNA"/>
</dbReference>
<evidence type="ECO:0000313" key="9">
    <source>
        <dbReference type="Proteomes" id="UP000070412"/>
    </source>
</evidence>
<keyword evidence="4" id="KW-0862">Zinc</keyword>
<dbReference type="EMBL" id="JXLN01013951">
    <property type="protein sequence ID" value="KPM09705.1"/>
    <property type="molecule type" value="Genomic_DNA"/>
</dbReference>
<dbReference type="Gene3D" id="2.60.120.1040">
    <property type="entry name" value="ZPR1, A/B domain"/>
    <property type="match status" value="2"/>
</dbReference>
<evidence type="ECO:0000256" key="4">
    <source>
        <dbReference type="ARBA" id="ARBA00022833"/>
    </source>
</evidence>
<dbReference type="FunFam" id="2.20.25.420:FF:000002">
    <property type="entry name" value="Zinc finger protein ZPR1"/>
    <property type="match status" value="1"/>
</dbReference>
<dbReference type="InterPro" id="IPR040141">
    <property type="entry name" value="ZPR1"/>
</dbReference>
<gene>
    <name evidence="7" type="ORF">QR98_0082490</name>
    <name evidence="6" type="ORF">SSS_1426</name>
</gene>
<dbReference type="GO" id="GO:0008270">
    <property type="term" value="F:zinc ion binding"/>
    <property type="evidence" value="ECO:0007669"/>
    <property type="project" value="UniProtKB-KW"/>
</dbReference>
<dbReference type="Pfam" id="PF22794">
    <property type="entry name" value="jr-ZPR1"/>
    <property type="match status" value="2"/>
</dbReference>
<accession>A0A132AGL4</accession>
<dbReference type="Pfam" id="PF03367">
    <property type="entry name" value="Zn_ribbon_ZPR1"/>
    <property type="match status" value="2"/>
</dbReference>
<keyword evidence="2" id="KW-0479">Metal-binding</keyword>
<proteinExistence type="inferred from homology"/>
<dbReference type="InterPro" id="IPR042452">
    <property type="entry name" value="ZPR1_Znf1/2"/>
</dbReference>
<dbReference type="SMART" id="SM00709">
    <property type="entry name" value="Zpr1"/>
    <property type="match status" value="2"/>
</dbReference>
<keyword evidence="9" id="KW-1185">Reference proteome</keyword>
<reference evidence="7 10" key="1">
    <citation type="journal article" date="2015" name="Parasit. Vectors">
        <title>Draft genome of the scabies mite.</title>
        <authorList>
            <person name="Rider S.D.Jr."/>
            <person name="Morgan M.S."/>
            <person name="Arlian L.G."/>
        </authorList>
    </citation>
    <scope>NUCLEOTIDE SEQUENCE [LARGE SCALE GENOMIC DNA]</scope>
    <source>
        <strain evidence="7">Arlian Lab</strain>
    </source>
</reference>
<evidence type="ECO:0000256" key="2">
    <source>
        <dbReference type="ARBA" id="ARBA00022723"/>
    </source>
</evidence>
<evidence type="ECO:0000313" key="10">
    <source>
        <dbReference type="Proteomes" id="UP000616769"/>
    </source>
</evidence>
<dbReference type="EnsemblMetazoa" id="SSS_1426s_mrna">
    <property type="protein sequence ID" value="KAF7488134.1"/>
    <property type="gene ID" value="SSS_1426"/>
</dbReference>
<dbReference type="VEuPathDB" id="VectorBase:SSCA001112"/>
<dbReference type="InterPro" id="IPR004457">
    <property type="entry name" value="Znf_ZPR1"/>
</dbReference>
<reference evidence="9" key="2">
    <citation type="journal article" date="2020" name="PLoS Negl. Trop. Dis.">
        <title>High-quality nuclear genome for Sarcoptes scabiei-A critical resource for a neglected parasite.</title>
        <authorList>
            <person name="Korhonen P.K."/>
            <person name="Gasser R.B."/>
            <person name="Ma G."/>
            <person name="Wang T."/>
            <person name="Stroehlein A.J."/>
            <person name="Young N.D."/>
            <person name="Ang C.S."/>
            <person name="Fernando D.D."/>
            <person name="Lu H.C."/>
            <person name="Taylor S."/>
            <person name="Reynolds S.L."/>
            <person name="Mofiz E."/>
            <person name="Najaraj S.H."/>
            <person name="Gowda H."/>
            <person name="Madugundu A."/>
            <person name="Renuse S."/>
            <person name="Holt D."/>
            <person name="Pandey A."/>
            <person name="Papenfuss A.T."/>
            <person name="Fischer K."/>
        </authorList>
    </citation>
    <scope>NUCLEOTIDE SEQUENCE [LARGE SCALE GENOMIC DNA]</scope>
</reference>
<keyword evidence="3" id="KW-0863">Zinc-finger</keyword>
<protein>
    <submittedName>
        <fullName evidence="6 7">Zinc finger protein ZPR1</fullName>
    </submittedName>
</protein>
<dbReference type="Proteomes" id="UP000616769">
    <property type="component" value="Unassembled WGS sequence"/>
</dbReference>
<reference evidence="8" key="4">
    <citation type="submission" date="2022-06" db="UniProtKB">
        <authorList>
            <consortium name="EnsemblMetazoa"/>
        </authorList>
    </citation>
    <scope>IDENTIFICATION</scope>
</reference>
<feature type="domain" description="Zinc finger ZPR1-type" evidence="5">
    <location>
        <begin position="245"/>
        <end position="400"/>
    </location>
</feature>
<dbReference type="PANTHER" id="PTHR10876">
    <property type="entry name" value="ZINC FINGER PROTEIN ZPR1"/>
    <property type="match status" value="1"/>
</dbReference>
<dbReference type="InterPro" id="IPR056180">
    <property type="entry name" value="ZPR1_jr_dom"/>
</dbReference>
<comment type="similarity">
    <text evidence="1">Belongs to the ZPR1 family.</text>
</comment>
<name>A0A132AGL4_SARSC</name>
<evidence type="ECO:0000313" key="6">
    <source>
        <dbReference type="EMBL" id="KAF7488134.1"/>
    </source>
</evidence>
<evidence type="ECO:0000259" key="5">
    <source>
        <dbReference type="SMART" id="SM00709"/>
    </source>
</evidence>
<evidence type="ECO:0000256" key="3">
    <source>
        <dbReference type="ARBA" id="ARBA00022771"/>
    </source>
</evidence>
<dbReference type="FunFam" id="2.20.25.420:FF:000001">
    <property type="entry name" value="Zinc finger protein ZPR1"/>
    <property type="match status" value="1"/>
</dbReference>
<feature type="domain" description="Zinc finger ZPR1-type" evidence="5">
    <location>
        <begin position="24"/>
        <end position="191"/>
    </location>
</feature>
<reference evidence="6" key="3">
    <citation type="submission" date="2020-01" db="EMBL/GenBank/DDBJ databases">
        <authorList>
            <person name="Korhonen P.K.K."/>
            <person name="Guangxu M.G."/>
            <person name="Wang T.W."/>
            <person name="Stroehlein A.J.S."/>
            <person name="Young N.D."/>
            <person name="Ang C.-S.A."/>
            <person name="Fernando D.W.F."/>
            <person name="Lu H.L."/>
            <person name="Taylor S.T."/>
            <person name="Ehtesham M.E.M."/>
            <person name="Najaraj S.H.N."/>
            <person name="Harsha G.H.G."/>
            <person name="Madugundu A.M."/>
            <person name="Renuse S.R."/>
            <person name="Holt D.H."/>
            <person name="Pandey A.P."/>
            <person name="Papenfuss A.P."/>
            <person name="Gasser R.B.G."/>
            <person name="Fischer K.F."/>
        </authorList>
    </citation>
    <scope>NUCLEOTIDE SEQUENCE</scope>
    <source>
        <strain evidence="6">SSS_KF_BRIS2020</strain>
    </source>
</reference>
<evidence type="ECO:0000313" key="7">
    <source>
        <dbReference type="EMBL" id="KPM09705.1"/>
    </source>
</evidence>
<dbReference type="PANTHER" id="PTHR10876:SF0">
    <property type="entry name" value="ZINC FINGER PROTEIN ZPR1"/>
    <property type="match status" value="1"/>
</dbReference>
<dbReference type="Gene3D" id="2.20.25.420">
    <property type="entry name" value="ZPR1, zinc finger domain"/>
    <property type="match status" value="2"/>
</dbReference>
<dbReference type="GO" id="GO:0005634">
    <property type="term" value="C:nucleus"/>
    <property type="evidence" value="ECO:0007669"/>
    <property type="project" value="TreeGrafter"/>
</dbReference>
<dbReference type="OMA" id="FREVVIM"/>
<evidence type="ECO:0000313" key="8">
    <source>
        <dbReference type="EnsemblMetazoa" id="KAF7488134.1"/>
    </source>
</evidence>
<dbReference type="OrthoDB" id="308464at2759"/>